<dbReference type="AlphaFoldDB" id="A0A398CYC3"/>
<name>A0A398CYC3_9BACT</name>
<protein>
    <submittedName>
        <fullName evidence="1">Uncharacterized protein</fullName>
    </submittedName>
</protein>
<organism evidence="1 2">
    <name type="scientific">Candidatus Cryosericum terrychapinii</name>
    <dbReference type="NCBI Taxonomy" id="2290919"/>
    <lineage>
        <taxon>Bacteria</taxon>
        <taxon>Pseudomonadati</taxon>
        <taxon>Caldisericota/Cryosericota group</taxon>
        <taxon>Candidatus Cryosericota</taxon>
        <taxon>Candidatus Cryosericia</taxon>
        <taxon>Candidatus Cryosericales</taxon>
        <taxon>Candidatus Cryosericaceae</taxon>
        <taxon>Candidatus Cryosericum</taxon>
    </lineage>
</organism>
<gene>
    <name evidence="1" type="ORF">SMC7_06935</name>
</gene>
<keyword evidence="2" id="KW-1185">Reference proteome</keyword>
<accession>A0A398CYC3</accession>
<proteinExistence type="predicted"/>
<sequence length="86" mass="9304">MDVVEGRRVELHDAVPDGLLVDATVQGLELSPELHQVTAARACVCLHARRRGEDVPKLDINSERAIRKGGESIIGEKGVKEGFAFA</sequence>
<evidence type="ECO:0000313" key="2">
    <source>
        <dbReference type="Proteomes" id="UP000266328"/>
    </source>
</evidence>
<dbReference type="Proteomes" id="UP000266328">
    <property type="component" value="Unassembled WGS sequence"/>
</dbReference>
<dbReference type="EMBL" id="QXIS01000035">
    <property type="protein sequence ID" value="RIE05538.1"/>
    <property type="molecule type" value="Genomic_DNA"/>
</dbReference>
<reference evidence="1 2" key="1">
    <citation type="submission" date="2018-09" db="EMBL/GenBank/DDBJ databases">
        <title>Discovery and Ecogenomic Context for Candidatus Cryosericales, a Global Caldiserica Order Active in Thawing Permafrost.</title>
        <authorList>
            <person name="Martinez M.A."/>
            <person name="Woodcroft B.J."/>
            <person name="Ignacio Espinoza J.C."/>
            <person name="Zayed A."/>
            <person name="Singleton C.M."/>
            <person name="Boyd J."/>
            <person name="Li Y.-F."/>
            <person name="Purvine S."/>
            <person name="Maughan H."/>
            <person name="Hodgkins S.B."/>
            <person name="Anderson D."/>
            <person name="Sederholm M."/>
            <person name="Temperton B."/>
            <person name="Saleska S.R."/>
            <person name="Tyson G.W."/>
            <person name="Rich V.I."/>
        </authorList>
    </citation>
    <scope>NUCLEOTIDE SEQUENCE [LARGE SCALE GENOMIC DNA]</scope>
    <source>
        <strain evidence="1 2">SMC7</strain>
    </source>
</reference>
<evidence type="ECO:0000313" key="1">
    <source>
        <dbReference type="EMBL" id="RIE05538.1"/>
    </source>
</evidence>
<comment type="caution">
    <text evidence="1">The sequence shown here is derived from an EMBL/GenBank/DDBJ whole genome shotgun (WGS) entry which is preliminary data.</text>
</comment>